<dbReference type="InterPro" id="IPR050791">
    <property type="entry name" value="Aldo-Keto_reductase"/>
</dbReference>
<dbReference type="SUPFAM" id="SSF51430">
    <property type="entry name" value="NAD(P)-linked oxidoreductase"/>
    <property type="match status" value="1"/>
</dbReference>
<protein>
    <submittedName>
        <fullName evidence="3">Predicted oxidoreductases</fullName>
    </submittedName>
</protein>
<sequence>MQPRQLGSDLNVSALGLGCMGMSEFYGPRDDTHAMQVLDRAIELGIDFFDTADVYGPYHNETLIGRYLHSRRPSRLKIATKFGIVRKAGEYNRTINNTPAYARACCEASLKRLGIERIDLYYVHRIAADQRIEDTMEGLAQLVKEGKIAHIGLCEVNATTLRRAHAVHPITAVQTEYSLWSREIETDVLPTCRALGIGVVPYSPLGRGFLTGRYQQDSTFAEGDFRAMLPRFQDDNLVANLKLVDVIAALAQQKSCSNAQIALAWLLAQGNDIVPIPGTTRIAHLEDNVGATQVTLTAQECTALSQAIADLPIAGERYTPEGMKGVNG</sequence>
<dbReference type="PANTHER" id="PTHR43625:SF40">
    <property type="entry name" value="ALDO-KETO REDUCTASE YAKC [NADP(+)]"/>
    <property type="match status" value="1"/>
</dbReference>
<evidence type="ECO:0000313" key="3">
    <source>
        <dbReference type="EMBL" id="BBG28845.1"/>
    </source>
</evidence>
<dbReference type="InterPro" id="IPR023210">
    <property type="entry name" value="NADP_OxRdtase_dom"/>
</dbReference>
<organism evidence="3 4">
    <name type="scientific">Zymobacter palmae</name>
    <dbReference type="NCBI Taxonomy" id="33074"/>
    <lineage>
        <taxon>Bacteria</taxon>
        <taxon>Pseudomonadati</taxon>
        <taxon>Pseudomonadota</taxon>
        <taxon>Gammaproteobacteria</taxon>
        <taxon>Oceanospirillales</taxon>
        <taxon>Halomonadaceae</taxon>
        <taxon>Zymobacter group</taxon>
        <taxon>Zymobacter</taxon>
    </lineage>
</organism>
<evidence type="ECO:0000313" key="4">
    <source>
        <dbReference type="Proteomes" id="UP000267342"/>
    </source>
</evidence>
<dbReference type="Pfam" id="PF00248">
    <property type="entry name" value="Aldo_ket_red"/>
    <property type="match status" value="1"/>
</dbReference>
<dbReference type="GO" id="GO:0016491">
    <property type="term" value="F:oxidoreductase activity"/>
    <property type="evidence" value="ECO:0007669"/>
    <property type="project" value="UniProtKB-KW"/>
</dbReference>
<dbReference type="InterPro" id="IPR036812">
    <property type="entry name" value="NAD(P)_OxRdtase_dom_sf"/>
</dbReference>
<dbReference type="PANTHER" id="PTHR43625">
    <property type="entry name" value="AFLATOXIN B1 ALDEHYDE REDUCTASE"/>
    <property type="match status" value="1"/>
</dbReference>
<evidence type="ECO:0000256" key="1">
    <source>
        <dbReference type="ARBA" id="ARBA00023002"/>
    </source>
</evidence>
<accession>A0A348HB43</accession>
<keyword evidence="4" id="KW-1185">Reference proteome</keyword>
<dbReference type="GO" id="GO:0005737">
    <property type="term" value="C:cytoplasm"/>
    <property type="evidence" value="ECO:0007669"/>
    <property type="project" value="TreeGrafter"/>
</dbReference>
<reference evidence="3 4" key="1">
    <citation type="submission" date="2018-09" db="EMBL/GenBank/DDBJ databases">
        <title>Zymobacter palmae IAM14233 (=T109) whole genome analysis.</title>
        <authorList>
            <person name="Yanase H."/>
        </authorList>
    </citation>
    <scope>NUCLEOTIDE SEQUENCE [LARGE SCALE GENOMIC DNA]</scope>
    <source>
        <strain evidence="3 4">IAM14233</strain>
    </source>
</reference>
<dbReference type="STRING" id="1123510.GCA_000620025_00136"/>
<dbReference type="AlphaFoldDB" id="A0A348HB43"/>
<keyword evidence="1" id="KW-0560">Oxidoreductase</keyword>
<feature type="domain" description="NADP-dependent oxidoreductase" evidence="2">
    <location>
        <begin position="15"/>
        <end position="307"/>
    </location>
</feature>
<dbReference type="EMBL" id="AP018933">
    <property type="protein sequence ID" value="BBG28845.1"/>
    <property type="molecule type" value="Genomic_DNA"/>
</dbReference>
<dbReference type="Gene3D" id="3.20.20.100">
    <property type="entry name" value="NADP-dependent oxidoreductase domain"/>
    <property type="match status" value="1"/>
</dbReference>
<dbReference type="Proteomes" id="UP000267342">
    <property type="component" value="Chromosome"/>
</dbReference>
<dbReference type="KEGG" id="zpl:ZBT109_0045"/>
<evidence type="ECO:0000259" key="2">
    <source>
        <dbReference type="Pfam" id="PF00248"/>
    </source>
</evidence>
<dbReference type="OrthoDB" id="9772407at2"/>
<dbReference type="RefSeq" id="WP_027704389.1">
    <property type="nucleotide sequence ID" value="NZ_AP018933.1"/>
</dbReference>
<name>A0A348HB43_9GAMM</name>
<dbReference type="CDD" id="cd19076">
    <property type="entry name" value="AKR_AKR13A_13D"/>
    <property type="match status" value="1"/>
</dbReference>
<proteinExistence type="predicted"/>
<gene>
    <name evidence="3" type="ORF">ZBT109_0045</name>
</gene>